<feature type="region of interest" description="Disordered" evidence="1">
    <location>
        <begin position="475"/>
        <end position="526"/>
    </location>
</feature>
<dbReference type="InterPro" id="IPR038763">
    <property type="entry name" value="DHH_sf"/>
</dbReference>
<evidence type="ECO:0000259" key="2">
    <source>
        <dbReference type="Pfam" id="PF01368"/>
    </source>
</evidence>
<dbReference type="GO" id="GO:0006813">
    <property type="term" value="P:potassium ion transport"/>
    <property type="evidence" value="ECO:0007669"/>
    <property type="project" value="InterPro"/>
</dbReference>
<dbReference type="PANTHER" id="PTHR47618:SF1">
    <property type="entry name" value="BIFUNCTIONAL OLIGORIBONUCLEASE AND PAP PHOSPHATASE NRNA"/>
    <property type="match status" value="1"/>
</dbReference>
<dbReference type="Pfam" id="PF02254">
    <property type="entry name" value="TrkA_N"/>
    <property type="match status" value="1"/>
</dbReference>
<dbReference type="InterPro" id="IPR003156">
    <property type="entry name" value="DHHA1_dom"/>
</dbReference>
<dbReference type="InterPro" id="IPR003148">
    <property type="entry name" value="RCK_N"/>
</dbReference>
<accession>A0A0P7GZC1</accession>
<sequence>MVTRLVLGCGAVGFDLLKRLPDGGTTVVTDDEPRAESLREANIAAVDGDPTDPRAHAPDADIVLVASDDPERNRAVAVAARETFPDAMLIAYAGEAARPETVDAIRSVADRVIDPTAALADRVLDRTVGFESDRARGLRRALLDAEEPLAVVTHDNPDPDAIASAVALCQLAERVGVDAEACYHGEISHQENRALVNLLDLSLVRLDPGDIEAYGGVALVDHSRPGVNDSLPEDTEIDIVVDHHPPRGAVGGEFVDLRSGVGATSTLLTEYLDRFDVSPGTTTATALLYGIRIDTKEFTREASKADFAAAASLVPHVDADTLSRIETPSLSIETVSVLAAAIENRTVRERALSTCAGEIRDRDALAQAAERLLDMEGVNITVVFGFMDEMIYVSGRARGSDLDLGETLRDAFGAIGDAGGHADMAGAQIPLGILGAAGPDRNGSLTEIVRDVVNERFFDALSDAPDAPSIEQSLEYDYAHEGQPRSRSPPTTPARTRRPATLSTPRTSTRTTPEPVPFSSPGSNQG</sequence>
<evidence type="ECO:0000259" key="4">
    <source>
        <dbReference type="Pfam" id="PF02272"/>
    </source>
</evidence>
<dbReference type="OrthoDB" id="350705at2157"/>
<evidence type="ECO:0000259" key="3">
    <source>
        <dbReference type="Pfam" id="PF02254"/>
    </source>
</evidence>
<feature type="domain" description="DDH" evidence="2">
    <location>
        <begin position="150"/>
        <end position="291"/>
    </location>
</feature>
<dbReference type="SUPFAM" id="SSF51735">
    <property type="entry name" value="NAD(P)-binding Rossmann-fold domains"/>
    <property type="match status" value="1"/>
</dbReference>
<dbReference type="Gene3D" id="3.40.50.720">
    <property type="entry name" value="NAD(P)-binding Rossmann-like Domain"/>
    <property type="match status" value="1"/>
</dbReference>
<organism evidence="5 6">
    <name type="scientific">Halolamina pelagica</name>
    <dbReference type="NCBI Taxonomy" id="699431"/>
    <lineage>
        <taxon>Archaea</taxon>
        <taxon>Methanobacteriati</taxon>
        <taxon>Methanobacteriota</taxon>
        <taxon>Stenosarchaea group</taxon>
        <taxon>Halobacteria</taxon>
        <taxon>Halobacteriales</taxon>
        <taxon>Haloferacaceae</taxon>
    </lineage>
</organism>
<dbReference type="GO" id="GO:0003676">
    <property type="term" value="F:nucleic acid binding"/>
    <property type="evidence" value="ECO:0007669"/>
    <property type="project" value="InterPro"/>
</dbReference>
<dbReference type="PATRIC" id="fig|699431.3.peg.1745"/>
<dbReference type="EMBL" id="LGUC01000001">
    <property type="protein sequence ID" value="KPN30964.1"/>
    <property type="molecule type" value="Genomic_DNA"/>
</dbReference>
<evidence type="ECO:0000256" key="1">
    <source>
        <dbReference type="SAM" id="MobiDB-lite"/>
    </source>
</evidence>
<dbReference type="Proteomes" id="UP000050535">
    <property type="component" value="Unassembled WGS sequence"/>
</dbReference>
<dbReference type="InterPro" id="IPR036291">
    <property type="entry name" value="NAD(P)-bd_dom_sf"/>
</dbReference>
<dbReference type="PANTHER" id="PTHR47618">
    <property type="entry name" value="BIFUNCTIONAL OLIGORIBONUCLEASE AND PAP PHOSPHATASE NRNA"/>
    <property type="match status" value="1"/>
</dbReference>
<dbReference type="Pfam" id="PF02272">
    <property type="entry name" value="DHHA1"/>
    <property type="match status" value="1"/>
</dbReference>
<feature type="domain" description="DHHA1" evidence="4">
    <location>
        <begin position="357"/>
        <end position="439"/>
    </location>
</feature>
<evidence type="ECO:0000313" key="6">
    <source>
        <dbReference type="Proteomes" id="UP000050535"/>
    </source>
</evidence>
<dbReference type="STRING" id="699431.SY89_01705"/>
<reference evidence="6" key="1">
    <citation type="submission" date="2013-11" db="EMBL/GenBank/DDBJ databases">
        <authorList>
            <person name="Hoang H.T."/>
            <person name="Killian M.L."/>
            <person name="Madson D.M."/>
            <person name="Arruda P.H.E."/>
            <person name="Sun D."/>
            <person name="Schwartz K.J."/>
            <person name="Yoon K."/>
        </authorList>
    </citation>
    <scope>NUCLEOTIDE SEQUENCE [LARGE SCALE GENOMIC DNA]</scope>
    <source>
        <strain evidence="6">CDK2</strain>
    </source>
</reference>
<keyword evidence="6" id="KW-1185">Reference proteome</keyword>
<dbReference type="Pfam" id="PF01368">
    <property type="entry name" value="DHH"/>
    <property type="match status" value="1"/>
</dbReference>
<evidence type="ECO:0000313" key="5">
    <source>
        <dbReference type="EMBL" id="KPN30964.1"/>
    </source>
</evidence>
<feature type="domain" description="RCK N-terminal" evidence="3">
    <location>
        <begin position="5"/>
        <end position="114"/>
    </location>
</feature>
<protein>
    <submittedName>
        <fullName evidence="5">Putative manganese-dependent inorganic pyrophosphatase</fullName>
    </submittedName>
</protein>
<dbReference type="InterPro" id="IPR001667">
    <property type="entry name" value="DDH_dom"/>
</dbReference>
<comment type="caution">
    <text evidence="5">The sequence shown here is derived from an EMBL/GenBank/DDBJ whole genome shotgun (WGS) entry which is preliminary data.</text>
</comment>
<feature type="compositionally biased region" description="Low complexity" evidence="1">
    <location>
        <begin position="499"/>
        <end position="513"/>
    </location>
</feature>
<proteinExistence type="predicted"/>
<name>A0A0P7GZC1_9EURY</name>
<dbReference type="SUPFAM" id="SSF64182">
    <property type="entry name" value="DHH phosphoesterases"/>
    <property type="match status" value="1"/>
</dbReference>
<dbReference type="AlphaFoldDB" id="A0A0P7GZC1"/>
<dbReference type="RefSeq" id="WP_080506631.1">
    <property type="nucleotide sequence ID" value="NZ_LGUC01000001.1"/>
</dbReference>
<dbReference type="InterPro" id="IPR051319">
    <property type="entry name" value="Oligoribo/pAp-PDE_c-di-AMP_PDE"/>
</dbReference>
<gene>
    <name evidence="5" type="ORF">SY89_01705</name>
</gene>
<dbReference type="Gene3D" id="3.90.1640.10">
    <property type="entry name" value="inorganic pyrophosphatase (n-terminal core)"/>
    <property type="match status" value="1"/>
</dbReference>